<evidence type="ECO:0000313" key="12">
    <source>
        <dbReference type="Proteomes" id="UP000069771"/>
    </source>
</evidence>
<dbReference type="FunFam" id="3.40.50.1170:FF:000001">
    <property type="entry name" value="L-asparaginase 2"/>
    <property type="match status" value="1"/>
</dbReference>
<reference evidence="11 12" key="1">
    <citation type="journal article" date="2016" name="Gut Pathog.">
        <title>Whole genome sequencing of "Faecalibaculum rodentium" ALO17, isolated from C57BL/6J laboratory mouse feces.</title>
        <authorList>
            <person name="Lim S."/>
            <person name="Chang D.H."/>
            <person name="Ahn S."/>
            <person name="Kim B.C."/>
        </authorList>
    </citation>
    <scope>NUCLEOTIDE SEQUENCE [LARGE SCALE GENOMIC DNA]</scope>
    <source>
        <strain evidence="11 12">Alo17</strain>
    </source>
</reference>
<keyword evidence="3 11" id="KW-0378">Hydrolase</keyword>
<feature type="domain" description="Asparaginase/glutaminase C-terminal" evidence="10">
    <location>
        <begin position="218"/>
        <end position="324"/>
    </location>
</feature>
<evidence type="ECO:0000259" key="10">
    <source>
        <dbReference type="Pfam" id="PF17763"/>
    </source>
</evidence>
<evidence type="ECO:0000256" key="1">
    <source>
        <dbReference type="ARBA" id="ARBA00010518"/>
    </source>
</evidence>
<dbReference type="SMART" id="SM00870">
    <property type="entry name" value="Asparaginase"/>
    <property type="match status" value="1"/>
</dbReference>
<dbReference type="InterPro" id="IPR036152">
    <property type="entry name" value="Asp/glu_Ase-like_sf"/>
</dbReference>
<evidence type="ECO:0000256" key="2">
    <source>
        <dbReference type="ARBA" id="ARBA00012920"/>
    </source>
</evidence>
<dbReference type="SUPFAM" id="SSF53774">
    <property type="entry name" value="Glutaminase/Asparaginase"/>
    <property type="match status" value="1"/>
</dbReference>
<accession>A0A140DY36</accession>
<dbReference type="InterPro" id="IPR006034">
    <property type="entry name" value="Asparaginase/glutaminase-like"/>
</dbReference>
<dbReference type="InterPro" id="IPR037152">
    <property type="entry name" value="L-asparaginase_N_sf"/>
</dbReference>
<dbReference type="EC" id="3.5.1.1" evidence="2"/>
<comment type="similarity">
    <text evidence="1">Belongs to the asparaginase 1 family.</text>
</comment>
<dbReference type="Pfam" id="PF00710">
    <property type="entry name" value="Asparaginase"/>
    <property type="match status" value="1"/>
</dbReference>
<evidence type="ECO:0000259" key="9">
    <source>
        <dbReference type="Pfam" id="PF00710"/>
    </source>
</evidence>
<evidence type="ECO:0000313" key="11">
    <source>
        <dbReference type="EMBL" id="AMK55563.1"/>
    </source>
</evidence>
<evidence type="ECO:0000256" key="6">
    <source>
        <dbReference type="PIRSR" id="PIRSR001220-2"/>
    </source>
</evidence>
<dbReference type="Gene3D" id="3.40.50.40">
    <property type="match status" value="1"/>
</dbReference>
<sequence>MAEKKKIAVIATGGTIAGTGPAGDAAGYRAGELPVEEVVSSVPGLGEIADLEMHTVCQVDSNDITFGAYREVKNLVEQLEADPSVDGVVITHGTDTLEETAFLLNLVLDVTKPVVITGAMRPATATSADGPANLMQAVRLAADDSARGMGVLAVFSNMVFAGRDVKKTDSMSTDAFRQNEFGLLGYVRDRTVSLIHRAYRFHTSKSRFNDVDLRDMPRVEIFYVHEESDPGLLRYMLESYDGVVIAGTGAGNYPKAVQDVIEAWDGDCMIVRASRLPEGEAIPDAVFDPKEKTIAAYDLMPHKARLLLMLGLKKGESMEEIQEDFRVY</sequence>
<dbReference type="InterPro" id="IPR027474">
    <property type="entry name" value="L-asparaginase_N"/>
</dbReference>
<name>A0A140DY36_9FIRM</name>
<feature type="binding site" evidence="6">
    <location>
        <begin position="94"/>
        <end position="95"/>
    </location>
    <ligand>
        <name>substrate</name>
    </ligand>
</feature>
<protein>
    <recommendedName>
        <fullName evidence="2">asparaginase</fullName>
        <ecNumber evidence="2">3.5.1.1</ecNumber>
    </recommendedName>
</protein>
<evidence type="ECO:0000256" key="8">
    <source>
        <dbReference type="PROSITE-ProRule" id="PRU10100"/>
    </source>
</evidence>
<dbReference type="CDD" id="cd08964">
    <property type="entry name" value="L-asparaginase_II"/>
    <property type="match status" value="1"/>
</dbReference>
<organism evidence="11 12">
    <name type="scientific">Faecalibaculum rodentium</name>
    <dbReference type="NCBI Taxonomy" id="1702221"/>
    <lineage>
        <taxon>Bacteria</taxon>
        <taxon>Bacillati</taxon>
        <taxon>Bacillota</taxon>
        <taxon>Erysipelotrichia</taxon>
        <taxon>Erysipelotrichales</taxon>
        <taxon>Erysipelotrichaceae</taxon>
        <taxon>Faecalibaculum</taxon>
    </lineage>
</organism>
<dbReference type="STRING" id="1702221.AALO17_24290"/>
<dbReference type="KEGG" id="fro:AALO17_24290"/>
<dbReference type="PRINTS" id="PR00139">
    <property type="entry name" value="ASNGLNASE"/>
</dbReference>
<evidence type="ECO:0000256" key="5">
    <source>
        <dbReference type="PIRSR" id="PIRSR001220-1"/>
    </source>
</evidence>
<feature type="active site" evidence="8">
    <location>
        <position position="94"/>
    </location>
</feature>
<dbReference type="PROSITE" id="PS51732">
    <property type="entry name" value="ASN_GLN_ASE_3"/>
    <property type="match status" value="1"/>
</dbReference>
<evidence type="ECO:0000256" key="7">
    <source>
        <dbReference type="PROSITE-ProRule" id="PRU10099"/>
    </source>
</evidence>
<feature type="binding site" evidence="6">
    <location>
        <position position="61"/>
    </location>
    <ligand>
        <name>substrate</name>
    </ligand>
</feature>
<dbReference type="OrthoDB" id="9788068at2"/>
<comment type="catalytic activity">
    <reaction evidence="4">
        <text>L-asparagine + H2O = L-aspartate + NH4(+)</text>
        <dbReference type="Rhea" id="RHEA:21016"/>
        <dbReference type="ChEBI" id="CHEBI:15377"/>
        <dbReference type="ChEBI" id="CHEBI:28938"/>
        <dbReference type="ChEBI" id="CHEBI:29991"/>
        <dbReference type="ChEBI" id="CHEBI:58048"/>
        <dbReference type="EC" id="3.5.1.1"/>
    </reaction>
</comment>
<feature type="active site" evidence="7">
    <location>
        <position position="15"/>
    </location>
</feature>
<dbReference type="GeneID" id="78478956"/>
<dbReference type="GO" id="GO:0004067">
    <property type="term" value="F:asparaginase activity"/>
    <property type="evidence" value="ECO:0007669"/>
    <property type="project" value="UniProtKB-UniRule"/>
</dbReference>
<dbReference type="PANTHER" id="PTHR11707:SF28">
    <property type="entry name" value="60 KDA LYSOPHOSPHOLIPASE"/>
    <property type="match status" value="1"/>
</dbReference>
<dbReference type="Pfam" id="PF17763">
    <property type="entry name" value="Asparaginase_C"/>
    <property type="match status" value="1"/>
</dbReference>
<feature type="active site" description="O-isoaspartyl threonine intermediate" evidence="5">
    <location>
        <position position="15"/>
    </location>
</feature>
<dbReference type="AlphaFoldDB" id="A0A140DY36"/>
<evidence type="ECO:0000256" key="3">
    <source>
        <dbReference type="ARBA" id="ARBA00022801"/>
    </source>
</evidence>
<dbReference type="SFLD" id="SFLDS00057">
    <property type="entry name" value="Glutaminase/Asparaginase"/>
    <property type="match status" value="1"/>
</dbReference>
<dbReference type="InterPro" id="IPR027475">
    <property type="entry name" value="Asparaginase/glutaminase_AS2"/>
</dbReference>
<dbReference type="PATRIC" id="fig|1702221.3.peg.2361"/>
<feature type="domain" description="L-asparaginase N-terminal" evidence="9">
    <location>
        <begin position="6"/>
        <end position="197"/>
    </location>
</feature>
<dbReference type="InterPro" id="IPR004550">
    <property type="entry name" value="AsnASE_II"/>
</dbReference>
<dbReference type="PIRSF" id="PIRSF500176">
    <property type="entry name" value="L_ASNase"/>
    <property type="match status" value="1"/>
</dbReference>
<dbReference type="Proteomes" id="UP000069771">
    <property type="component" value="Chromosome"/>
</dbReference>
<dbReference type="Gene3D" id="3.40.50.1170">
    <property type="entry name" value="L-asparaginase, N-terminal domain"/>
    <property type="match status" value="1"/>
</dbReference>
<dbReference type="PIRSF" id="PIRSF001220">
    <property type="entry name" value="L-ASNase_gatD"/>
    <property type="match status" value="1"/>
</dbReference>
<keyword evidence="12" id="KW-1185">Reference proteome</keyword>
<dbReference type="PROSITE" id="PS00917">
    <property type="entry name" value="ASN_GLN_ASE_2"/>
    <property type="match status" value="1"/>
</dbReference>
<gene>
    <name evidence="11" type="ORF">AALO17_24290</name>
</gene>
<dbReference type="InterPro" id="IPR027473">
    <property type="entry name" value="L-asparaginase_C"/>
</dbReference>
<dbReference type="GO" id="GO:0006528">
    <property type="term" value="P:asparagine metabolic process"/>
    <property type="evidence" value="ECO:0007669"/>
    <property type="project" value="InterPro"/>
</dbReference>
<dbReference type="EMBL" id="CP011391">
    <property type="protein sequence ID" value="AMK55563.1"/>
    <property type="molecule type" value="Genomic_DNA"/>
</dbReference>
<dbReference type="PANTHER" id="PTHR11707">
    <property type="entry name" value="L-ASPARAGINASE"/>
    <property type="match status" value="1"/>
</dbReference>
<proteinExistence type="inferred from homology"/>
<dbReference type="RefSeq" id="WP_067559365.1">
    <property type="nucleotide sequence ID" value="NZ_CP011391.1"/>
</dbReference>
<dbReference type="InterPro" id="IPR040919">
    <property type="entry name" value="Asparaginase_C"/>
</dbReference>
<evidence type="ECO:0000256" key="4">
    <source>
        <dbReference type="ARBA" id="ARBA00049366"/>
    </source>
</evidence>
<dbReference type="InterPro" id="IPR020827">
    <property type="entry name" value="Asparaginase/glutaminase_AS1"/>
</dbReference>
<dbReference type="PROSITE" id="PS00144">
    <property type="entry name" value="ASN_GLN_ASE_1"/>
    <property type="match status" value="1"/>
</dbReference>